<comment type="caution">
    <text evidence="1">The sequence shown here is derived from an EMBL/GenBank/DDBJ whole genome shotgun (WGS) entry which is preliminary data.</text>
</comment>
<accession>A0A511YJE3</accession>
<organism evidence="1 2">
    <name type="scientific">Chryseobacterium hagamense</name>
    <dbReference type="NCBI Taxonomy" id="395935"/>
    <lineage>
        <taxon>Bacteria</taxon>
        <taxon>Pseudomonadati</taxon>
        <taxon>Bacteroidota</taxon>
        <taxon>Flavobacteriia</taxon>
        <taxon>Flavobacteriales</taxon>
        <taxon>Weeksellaceae</taxon>
        <taxon>Chryseobacterium group</taxon>
        <taxon>Chryseobacterium</taxon>
    </lineage>
</organism>
<name>A0A511YJE3_9FLAO</name>
<dbReference type="CDD" id="cd19958">
    <property type="entry name" value="pyocin_knob"/>
    <property type="match status" value="1"/>
</dbReference>
<dbReference type="OrthoDB" id="1210782at2"/>
<keyword evidence="2" id="KW-1185">Reference proteome</keyword>
<evidence type="ECO:0000313" key="1">
    <source>
        <dbReference type="EMBL" id="GEN75321.1"/>
    </source>
</evidence>
<sequence length="2143" mass="235969">MIAPEYFNNHIAVEGEIVVKRVPNDTGSVVVWNSVTNKLSIRTHAEIVSDLKILTTHTEQNVEGTKWFRTAGGSAYLNHRLRIISEDGSNPGMVFYKSGTNAGTLQYDGSHYIFTNSDTDGYGLVLSEGYKKSGSNDSHVLLGGGGHKAVSDFASSADLPNLVTKNTEQTITADKVFKKITTTDWVIPRFLAFPDASGALPNYIGFYMWNSQWQVNWRDASNTYAHPLLDIDGVSKNANFYGNTTSPKFTTPGGNSDQWNEAYHSIGNYVTLNTDQGVTGKKIFYNQGQNFGELPLVVWGNNGSKGGIGFVKGGTDSAILNFDTEFHFTNTNNDGYKFINAAGVKVAGSDDNHVILGGGGNKSLDELMTTNTEQDVKGTKRFFTKGNTSFYTDNALMAFSNDGSWPAITFYRNVDSAGQIIFYGNYFGFLNESGNQYLPIKTGGVIKDGFDDNYFLLAGGGHKELSSLIPYTGAIKNPDFNGKSLTNINRLFTNGGIKHNNLGLTLANNAAGGYFSSVLIKTGLTSGNMGTFTVKLYRYAHDYYEFNINNYKYNNSNYGTNVTWKAGNSEDITRIEFLKDSNNILYVNIVIGLGYPRIAITDFMAYSWDDEPFDAQNWSAEFDGSIFGLINEGQATPSDFKRDNYLPGHNHTHQSLFSPDTLDVDANSLFHESEFKFNQRIHTGSSNMFPMVNNANSILSISTHPGGYGGQLGFNGDYKIYFRGLGAGNWSNWRELAYTDWVSANFAASSELGNYWKKYDIAGIYNGIKSDKPFAFLTEGDTQQKILTGGVLVSDIYADNQYIPNNGIYSKGDISTGGIFYGKKFTSLLLSGGQVFNAENADTLYMGNPSVAAFYLESDNNNLFHNRTGHGVGVIWDQHNFNPDSKLNKSGDTMTGGLTINSPDSIGSLNLGTLPANYKLFLANSGDVAKYGTVFFTESDGTGYIQQQRADGQQNAYRLSLQPYGGELFYNNSEVATRNWTNANFIPKTHPAYGVTQNYLDGWFTYKGYGDARILRPENIEVAKLQFGFTAWNNDNTAPWADFLHFGGYPDASGGNQNLIAFKKNGFGLRQWQGTFQSPATYQSFVDYWHSGHFNQANVDSWNNMVSDYVTLNTFQNINGRKSIGGATGNAYNETALEIRGGGSASPGIFPALSFHQGGSYAATIQYRGNGFYFRNINNTSFEPVYSNAFCKENSDDSYVLLGGGGHKSLSDFLTTDTVQHITNRKFFDTYGSSWGDNSLIVYAINPVNPAMTFYKEGISIGQLGFDGGGFHFVGTDWNGYFPIKTNGFIKNGLDDNSILLAGGGHKPLSDFALSSQLGDYWKKYTIAGYTGINASTPFGFLNGSEAQKAYMGGLLVSNAFQDEGNIPYLGIYSKGNIRTAGLSLSDNGFQNTYYVAGRNRIWSFANSDQYGLSYQQGGFNAGGIEYGEGINFHFGDSSNFAVYIGNNGTIYSSTHGNSAQWKQGYDLATNSVKKSGDTMTGTLYQQAGFVLNDPNVPQDWSIYQSPTGVNFYVTGGGTQGDVITFDQTGRIFSEIDGNSAQWKQAYSSALMNRGITFTSNTNANQLPIGTEIASVEIPNGTGNTNFPMNEYGTFMRMSANSFTTDFMGRHGNSLYYKTFYNPDGANGASWRGIWDNVNLSPVTLDTPQTIIHQKTFNAGIGLTSGQKLLLAGYSDSAHYVQRFNDDTDGFGVSTGFVVKPYNNENLNWFLANASGAYVNGYLVYHAGNFNPDGYQTWVINQLTNYLNKFAIDYTGSNHDLNTLSQTGFYSIAYGAVNSGNYTGAKDGYRALLHLETENIYSATQIQAERYNGNIVSRTKADGGWSNWVRHWGNNDFTQSDIDNWTDAYNNQSDYIPLTGTNNLTGLLSTPDSKVQIGRDQYYEGKLWVSDYNNSYFPGQSFQLLADIENGFNVAANENGTIFSNLNLYPGGVYITSSNNGSSNAYNINNEGIFAQYKVPMFDGSFVQRKYLTDNYVSQSSFNSNDFVTTTGTQLISGAKEFVAPIMASAGVISANAISDEVFVGDGSTAQLRDEIVNDESEYAIRLDPHHYEIDSSGNLEVNDRNRLIHIIGEEIKMSVNFKEIYPKQQIVIYNFDQKDYPMTVLVQGKPVYSVKPGAFLRLYVTKSLRVIAESQLPCEFIW</sequence>
<dbReference type="EMBL" id="BJYJ01000003">
    <property type="protein sequence ID" value="GEN75321.1"/>
    <property type="molecule type" value="Genomic_DNA"/>
</dbReference>
<protein>
    <submittedName>
        <fullName evidence="1">Uncharacterized protein</fullName>
    </submittedName>
</protein>
<proteinExistence type="predicted"/>
<dbReference type="RefSeq" id="WP_146940253.1">
    <property type="nucleotide sequence ID" value="NZ_BJYJ01000003.1"/>
</dbReference>
<reference evidence="1 2" key="1">
    <citation type="submission" date="2019-07" db="EMBL/GenBank/DDBJ databases">
        <title>Whole genome shotgun sequence of Chryseobacterium hagamense NBRC 105253.</title>
        <authorList>
            <person name="Hosoyama A."/>
            <person name="Uohara A."/>
            <person name="Ohji S."/>
            <person name="Ichikawa N."/>
        </authorList>
    </citation>
    <scope>NUCLEOTIDE SEQUENCE [LARGE SCALE GENOMIC DNA]</scope>
    <source>
        <strain evidence="1 2">NBRC 105253</strain>
    </source>
</reference>
<dbReference type="Proteomes" id="UP000321863">
    <property type="component" value="Unassembled WGS sequence"/>
</dbReference>
<gene>
    <name evidence="1" type="ORF">CHA01nite_10610</name>
</gene>
<evidence type="ECO:0000313" key="2">
    <source>
        <dbReference type="Proteomes" id="UP000321863"/>
    </source>
</evidence>